<feature type="transmembrane region" description="Helical" evidence="1">
    <location>
        <begin position="231"/>
        <end position="249"/>
    </location>
</feature>
<evidence type="ECO:0000313" key="4">
    <source>
        <dbReference type="Proteomes" id="UP000519897"/>
    </source>
</evidence>
<protein>
    <submittedName>
        <fullName evidence="3">Membrane-associated phospholipid phosphatase</fullName>
    </submittedName>
</protein>
<accession>A0A7W6LDY3</accession>
<evidence type="ECO:0000313" key="3">
    <source>
        <dbReference type="EMBL" id="MBB4142584.1"/>
    </source>
</evidence>
<feature type="domain" description="Phosphatidic acid phosphatase type 2/haloperoxidase" evidence="2">
    <location>
        <begin position="126"/>
        <end position="251"/>
    </location>
</feature>
<evidence type="ECO:0000256" key="1">
    <source>
        <dbReference type="SAM" id="Phobius"/>
    </source>
</evidence>
<dbReference type="SUPFAM" id="SSF48317">
    <property type="entry name" value="Acid phosphatase/Vanadium-dependent haloperoxidase"/>
    <property type="match status" value="1"/>
</dbReference>
<dbReference type="EMBL" id="JACIEC010000001">
    <property type="protein sequence ID" value="MBB4142584.1"/>
    <property type="molecule type" value="Genomic_DNA"/>
</dbReference>
<keyword evidence="1" id="KW-0812">Transmembrane</keyword>
<dbReference type="InterPro" id="IPR000326">
    <property type="entry name" value="PAP2/HPO"/>
</dbReference>
<proteinExistence type="predicted"/>
<dbReference type="Pfam" id="PF01569">
    <property type="entry name" value="PAP2"/>
    <property type="match status" value="1"/>
</dbReference>
<reference evidence="3 4" key="1">
    <citation type="submission" date="2020-08" db="EMBL/GenBank/DDBJ databases">
        <title>Genomic Encyclopedia of Type Strains, Phase IV (KMG-IV): sequencing the most valuable type-strain genomes for metagenomic binning, comparative biology and taxonomic classification.</title>
        <authorList>
            <person name="Goeker M."/>
        </authorList>
    </citation>
    <scope>NUCLEOTIDE SEQUENCE [LARGE SCALE GENOMIC DNA]</scope>
    <source>
        <strain evidence="3 4">DSM 29514</strain>
    </source>
</reference>
<evidence type="ECO:0000259" key="2">
    <source>
        <dbReference type="Pfam" id="PF01569"/>
    </source>
</evidence>
<organism evidence="3 4">
    <name type="scientific">Rhizobium rhizoryzae</name>
    <dbReference type="NCBI Taxonomy" id="451876"/>
    <lineage>
        <taxon>Bacteria</taxon>
        <taxon>Pseudomonadati</taxon>
        <taxon>Pseudomonadota</taxon>
        <taxon>Alphaproteobacteria</taxon>
        <taxon>Hyphomicrobiales</taxon>
        <taxon>Rhizobiaceae</taxon>
        <taxon>Rhizobium/Agrobacterium group</taxon>
        <taxon>Rhizobium</taxon>
    </lineage>
</organism>
<keyword evidence="1" id="KW-0472">Membrane</keyword>
<feature type="transmembrane region" description="Helical" evidence="1">
    <location>
        <begin position="88"/>
        <end position="105"/>
    </location>
</feature>
<sequence length="263" mass="29231">MAYILQSNSLSSKDAAVELFRRPVTWFVSLFALWWILLGVFYAFPQIDLWAAKAFFRESGCALGSTDLRTCGYFPAAREPVLIFVRKFYFYVPIAVAMVIILLMIRNFQHHGATYDATRTRRYSVALLSSILGPYLLVNLILKTISGRPRPYETDLFGGTHAFASAGTLDGSCLSNCSFISGEAAGAGWLACLIVLLPPRLRVIFGPVILMLCLVSPYLRVAFGGHYLSDVTLGFLSSCVVYAAVAVYYETQKEKNRWSKTAL</sequence>
<feature type="transmembrane region" description="Helical" evidence="1">
    <location>
        <begin position="24"/>
        <end position="44"/>
    </location>
</feature>
<dbReference type="InterPro" id="IPR036938">
    <property type="entry name" value="PAP2/HPO_sf"/>
</dbReference>
<dbReference type="Proteomes" id="UP000519897">
    <property type="component" value="Unassembled WGS sequence"/>
</dbReference>
<dbReference type="AlphaFoldDB" id="A0A7W6LDY3"/>
<dbReference type="RefSeq" id="WP_246251443.1">
    <property type="nucleotide sequence ID" value="NZ_CP049250.1"/>
</dbReference>
<keyword evidence="4" id="KW-1185">Reference proteome</keyword>
<keyword evidence="1" id="KW-1133">Transmembrane helix</keyword>
<comment type="caution">
    <text evidence="3">The sequence shown here is derived from an EMBL/GenBank/DDBJ whole genome shotgun (WGS) entry which is preliminary data.</text>
</comment>
<feature type="transmembrane region" description="Helical" evidence="1">
    <location>
        <begin position="125"/>
        <end position="142"/>
    </location>
</feature>
<feature type="transmembrane region" description="Helical" evidence="1">
    <location>
        <begin position="201"/>
        <end position="219"/>
    </location>
</feature>
<name>A0A7W6LDY3_9HYPH</name>
<gene>
    <name evidence="3" type="ORF">GGQ72_001083</name>
</gene>
<dbReference type="Gene3D" id="1.20.144.10">
    <property type="entry name" value="Phosphatidic acid phosphatase type 2/haloperoxidase"/>
    <property type="match status" value="1"/>
</dbReference>